<proteinExistence type="predicted"/>
<dbReference type="Proteomes" id="UP001142462">
    <property type="component" value="Unassembled WGS sequence"/>
</dbReference>
<accession>A0A9W6H0G1</accession>
<dbReference type="PROSITE" id="PS51257">
    <property type="entry name" value="PROKAR_LIPOPROTEIN"/>
    <property type="match status" value="1"/>
</dbReference>
<evidence type="ECO:0000313" key="3">
    <source>
        <dbReference type="Proteomes" id="UP001142462"/>
    </source>
</evidence>
<name>A0A9W6H0G1_9MICO</name>
<dbReference type="EMBL" id="BSEJ01000001">
    <property type="protein sequence ID" value="GLJ60225.1"/>
    <property type="molecule type" value="Genomic_DNA"/>
</dbReference>
<sequence>MAIRRTTKTVLAAAAALALLPGLAACGAGGQSVADACELITSGTSDMNSSMSELSTAMTSGDTEALSEQVSAINDEVAAIGEKVTNEEVAPVYEKFAGAFGDLTTQIEGMGELDMTDTEAMTKVSEDMTAASTALTEAQSELTELCGA</sequence>
<protein>
    <submittedName>
        <fullName evidence="2">Uncharacterized protein</fullName>
    </submittedName>
</protein>
<reference evidence="2" key="1">
    <citation type="journal article" date="2014" name="Int. J. Syst. Evol. Microbiol.">
        <title>Complete genome sequence of Corynebacterium casei LMG S-19264T (=DSM 44701T), isolated from a smear-ripened cheese.</title>
        <authorList>
            <consortium name="US DOE Joint Genome Institute (JGI-PGF)"/>
            <person name="Walter F."/>
            <person name="Albersmeier A."/>
            <person name="Kalinowski J."/>
            <person name="Ruckert C."/>
        </authorList>
    </citation>
    <scope>NUCLEOTIDE SEQUENCE</scope>
    <source>
        <strain evidence="2">VKM Ac-1020</strain>
    </source>
</reference>
<feature type="chain" id="PRO_5040933886" evidence="1">
    <location>
        <begin position="25"/>
        <end position="148"/>
    </location>
</feature>
<evidence type="ECO:0000313" key="2">
    <source>
        <dbReference type="EMBL" id="GLJ60225.1"/>
    </source>
</evidence>
<reference evidence="2" key="2">
    <citation type="submission" date="2023-01" db="EMBL/GenBank/DDBJ databases">
        <authorList>
            <person name="Sun Q."/>
            <person name="Evtushenko L."/>
        </authorList>
    </citation>
    <scope>NUCLEOTIDE SEQUENCE</scope>
    <source>
        <strain evidence="2">VKM Ac-1020</strain>
    </source>
</reference>
<evidence type="ECO:0000256" key="1">
    <source>
        <dbReference type="SAM" id="SignalP"/>
    </source>
</evidence>
<keyword evidence="3" id="KW-1185">Reference proteome</keyword>
<comment type="caution">
    <text evidence="2">The sequence shown here is derived from an EMBL/GenBank/DDBJ whole genome shotgun (WGS) entry which is preliminary data.</text>
</comment>
<feature type="signal peptide" evidence="1">
    <location>
        <begin position="1"/>
        <end position="24"/>
    </location>
</feature>
<keyword evidence="1" id="KW-0732">Signal</keyword>
<dbReference type="RefSeq" id="WP_271171948.1">
    <property type="nucleotide sequence ID" value="NZ_BSEJ01000001.1"/>
</dbReference>
<gene>
    <name evidence="2" type="ORF">GCM10017576_03540</name>
</gene>
<dbReference type="AlphaFoldDB" id="A0A9W6H0G1"/>
<organism evidence="2 3">
    <name type="scientific">Microbacterium barkeri</name>
    <dbReference type="NCBI Taxonomy" id="33917"/>
    <lineage>
        <taxon>Bacteria</taxon>
        <taxon>Bacillati</taxon>
        <taxon>Actinomycetota</taxon>
        <taxon>Actinomycetes</taxon>
        <taxon>Micrococcales</taxon>
        <taxon>Microbacteriaceae</taxon>
        <taxon>Microbacterium</taxon>
    </lineage>
</organism>